<accession>A0A1R3T4J1</accession>
<dbReference type="InterPro" id="IPR048274">
    <property type="entry name" value="MC_hydratase"/>
</dbReference>
<dbReference type="KEGG" id="psac:PSM36_1396"/>
<reference evidence="1 2" key="1">
    <citation type="submission" date="2016-08" db="EMBL/GenBank/DDBJ databases">
        <authorList>
            <person name="Seilhamer J.J."/>
        </authorList>
    </citation>
    <scope>NUCLEOTIDE SEQUENCE [LARGE SCALE GENOMIC DNA]</scope>
    <source>
        <strain evidence="1">M3/6</strain>
    </source>
</reference>
<dbReference type="InterPro" id="IPR052342">
    <property type="entry name" value="MCH/BMMD"/>
</dbReference>
<dbReference type="RefSeq" id="WP_076930090.1">
    <property type="nucleotide sequence ID" value="NZ_LT605205.1"/>
</dbReference>
<dbReference type="CDD" id="cd03451">
    <property type="entry name" value="FkbR2"/>
    <property type="match status" value="1"/>
</dbReference>
<dbReference type="Pfam" id="PF19315">
    <property type="entry name" value="MC_hydratase"/>
    <property type="match status" value="1"/>
</dbReference>
<name>A0A1R3T4J1_9BACT</name>
<evidence type="ECO:0000313" key="2">
    <source>
        <dbReference type="Proteomes" id="UP000187464"/>
    </source>
</evidence>
<dbReference type="PANTHER" id="PTHR43664:SF1">
    <property type="entry name" value="BETA-METHYLMALYL-COA DEHYDRATASE"/>
    <property type="match status" value="1"/>
</dbReference>
<dbReference type="EMBL" id="LT605205">
    <property type="protein sequence ID" value="SCD20218.1"/>
    <property type="molecule type" value="Genomic_DNA"/>
</dbReference>
<gene>
    <name evidence="1" type="ORF">PSM36_1396</name>
</gene>
<dbReference type="Gene3D" id="3.10.129.10">
    <property type="entry name" value="Hotdog Thioesterase"/>
    <property type="match status" value="1"/>
</dbReference>
<sequence>MKTSNLGNYFEDFEVGSVIEHALSKTIFESDNNFFSLLTMNHHPVHTNIDYAANQQHGQILVVGTLVFSLVVGMTVPDISGKAIANLEYESVKHLAPVFINDTIYARTKVLDKRESRSKSDRGIVYVETIGYNQRGEDVLSFRRKVLIQKSNQND</sequence>
<organism evidence="1 2">
    <name type="scientific">Proteiniphilum saccharofermentans</name>
    <dbReference type="NCBI Taxonomy" id="1642647"/>
    <lineage>
        <taxon>Bacteria</taxon>
        <taxon>Pseudomonadati</taxon>
        <taxon>Bacteroidota</taxon>
        <taxon>Bacteroidia</taxon>
        <taxon>Bacteroidales</taxon>
        <taxon>Dysgonomonadaceae</taxon>
        <taxon>Proteiniphilum</taxon>
    </lineage>
</organism>
<dbReference type="SUPFAM" id="SSF54637">
    <property type="entry name" value="Thioesterase/thiol ester dehydrase-isomerase"/>
    <property type="match status" value="1"/>
</dbReference>
<keyword evidence="2" id="KW-1185">Reference proteome</keyword>
<dbReference type="InterPro" id="IPR029069">
    <property type="entry name" value="HotDog_dom_sf"/>
</dbReference>
<evidence type="ECO:0000313" key="1">
    <source>
        <dbReference type="EMBL" id="SCD20218.1"/>
    </source>
</evidence>
<dbReference type="GO" id="GO:0016829">
    <property type="term" value="F:lyase activity"/>
    <property type="evidence" value="ECO:0007669"/>
    <property type="project" value="InterPro"/>
</dbReference>
<dbReference type="Proteomes" id="UP000187464">
    <property type="component" value="Chromosome I"/>
</dbReference>
<proteinExistence type="predicted"/>
<dbReference type="PANTHER" id="PTHR43664">
    <property type="entry name" value="MONOAMINE OXIDASE-RELATED"/>
    <property type="match status" value="1"/>
</dbReference>
<dbReference type="AlphaFoldDB" id="A0A1R3T4J1"/>
<protein>
    <submittedName>
        <fullName evidence="1">FkbR2</fullName>
    </submittedName>
</protein>
<dbReference type="STRING" id="1642647.PSM36_1396"/>